<evidence type="ECO:0000256" key="1">
    <source>
        <dbReference type="ARBA" id="ARBA00008455"/>
    </source>
</evidence>
<dbReference type="SMART" id="SM00645">
    <property type="entry name" value="Pept_C1"/>
    <property type="match status" value="1"/>
</dbReference>
<dbReference type="InterPro" id="IPR038765">
    <property type="entry name" value="Papain-like_cys_pep_sf"/>
</dbReference>
<sequence>MKNEFKKFTKEQATVLKQRIVSVTENEVQKWFTTEKKEVKFKVHAKTHQNMAELLDEDLDLSNDAIEKLEANEIEDDDLLKKIDEKRDENKDYETFEVTLIHPEDFDFDPELDEEDQKSEKLINDDTVKFKSYYAQDTLEAPTDLNIVESESMGLPSTIDHRSDQSPVKNQCSRGTCVAHASCGVLEAFDHIPDDLSEQYLHYKFNEFIGRPHSQDQGLKTTDAAKYLARSDGKICLESEWPYLCNQSQINSLISAGTYGPSSDATGNQTYGIKYYKIIQDNGLTGESIKNTRYLESLLYQGYNIVIGTWVAWQDTDNDGILDPRFSNGNPIYQGGHAMLVVGYNKIQNYFIVKNSWGPGWGHSGYAYLSYDYIRTYFKYGFVVKQPVPFEPQSVPGRLLRAPYSYSKISRTRLRAAIIAFKTSKGRYAVCEAYAGYNLYLKNLVVYNANGTVHLKRSGLVVRGTYLCDIDSGRETSNDADFWWEAVKPGVNYLVPRNGAKVCILYDMKYLTASRINSYSINDAGIPSSKLNFAVVVGKTTTNRPYKAIMHLESNNQLEISYLEVLNNDGTRYKYKRGIMVPSSWTYNLDTLQTGGGKYADLWWHVISDNVGFVEKYSWAKIELLFYV</sequence>
<dbReference type="RefSeq" id="WP_158869458.1">
    <property type="nucleotide sequence ID" value="NZ_CP046401.1"/>
</dbReference>
<dbReference type="Proteomes" id="UP000428260">
    <property type="component" value="Chromosome"/>
</dbReference>
<evidence type="ECO:0000313" key="4">
    <source>
        <dbReference type="Proteomes" id="UP000428260"/>
    </source>
</evidence>
<dbReference type="InterPro" id="IPR000668">
    <property type="entry name" value="Peptidase_C1A_C"/>
</dbReference>
<feature type="domain" description="Peptidase C1A papain C-terminal" evidence="2">
    <location>
        <begin position="155"/>
        <end position="382"/>
    </location>
</feature>
<reference evidence="3 4" key="1">
    <citation type="submission" date="2019-11" db="EMBL/GenBank/DDBJ databases">
        <authorList>
            <person name="Zheng R.K."/>
            <person name="Sun C.M."/>
        </authorList>
    </citation>
    <scope>NUCLEOTIDE SEQUENCE [LARGE SCALE GENOMIC DNA]</scope>
    <source>
        <strain evidence="3 4">WC007</strain>
    </source>
</reference>
<keyword evidence="4" id="KW-1185">Reference proteome</keyword>
<organism evidence="3 4">
    <name type="scientific">Maribellus comscasis</name>
    <dbReference type="NCBI Taxonomy" id="2681766"/>
    <lineage>
        <taxon>Bacteria</taxon>
        <taxon>Pseudomonadati</taxon>
        <taxon>Bacteroidota</taxon>
        <taxon>Bacteroidia</taxon>
        <taxon>Marinilabiliales</taxon>
        <taxon>Prolixibacteraceae</taxon>
        <taxon>Maribellus</taxon>
    </lineage>
</organism>
<dbReference type="InterPro" id="IPR025660">
    <property type="entry name" value="Pept_his_AS"/>
</dbReference>
<dbReference type="PROSITE" id="PS00639">
    <property type="entry name" value="THIOL_PROTEASE_HIS"/>
    <property type="match status" value="1"/>
</dbReference>
<evidence type="ECO:0000313" key="3">
    <source>
        <dbReference type="EMBL" id="QGY46321.1"/>
    </source>
</evidence>
<dbReference type="CDD" id="cd02619">
    <property type="entry name" value="Peptidase_C1"/>
    <property type="match status" value="1"/>
</dbReference>
<protein>
    <recommendedName>
        <fullName evidence="2">Peptidase C1A papain C-terminal domain-containing protein</fullName>
    </recommendedName>
</protein>
<dbReference type="AlphaFoldDB" id="A0A6I6JUV8"/>
<dbReference type="EMBL" id="CP046401">
    <property type="protein sequence ID" value="QGY46321.1"/>
    <property type="molecule type" value="Genomic_DNA"/>
</dbReference>
<dbReference type="PANTHER" id="PTHR12411">
    <property type="entry name" value="CYSTEINE PROTEASE FAMILY C1-RELATED"/>
    <property type="match status" value="1"/>
</dbReference>
<dbReference type="GO" id="GO:0008234">
    <property type="term" value="F:cysteine-type peptidase activity"/>
    <property type="evidence" value="ECO:0007669"/>
    <property type="project" value="InterPro"/>
</dbReference>
<gene>
    <name evidence="3" type="ORF">GM418_22445</name>
</gene>
<name>A0A6I6JUV8_9BACT</name>
<dbReference type="KEGG" id="mcos:GM418_22445"/>
<dbReference type="SUPFAM" id="SSF54001">
    <property type="entry name" value="Cysteine proteinases"/>
    <property type="match status" value="1"/>
</dbReference>
<evidence type="ECO:0000259" key="2">
    <source>
        <dbReference type="SMART" id="SM00645"/>
    </source>
</evidence>
<comment type="similarity">
    <text evidence="1">Belongs to the peptidase C1 family.</text>
</comment>
<accession>A0A6I6JUV8</accession>
<dbReference type="InterPro" id="IPR013128">
    <property type="entry name" value="Peptidase_C1A"/>
</dbReference>
<dbReference type="GO" id="GO:0006508">
    <property type="term" value="P:proteolysis"/>
    <property type="evidence" value="ECO:0007669"/>
    <property type="project" value="InterPro"/>
</dbReference>
<proteinExistence type="inferred from homology"/>
<dbReference type="Pfam" id="PF00112">
    <property type="entry name" value="Peptidase_C1"/>
    <property type="match status" value="1"/>
</dbReference>
<dbReference type="Gene3D" id="3.90.70.10">
    <property type="entry name" value="Cysteine proteinases"/>
    <property type="match status" value="1"/>
</dbReference>